<gene>
    <name evidence="1" type="ORF">SCUD_LOCUS12118</name>
</gene>
<proteinExistence type="predicted"/>
<keyword evidence="2" id="KW-1185">Reference proteome</keyword>
<dbReference type="WBParaSite" id="SCUD_0001211801-mRNA-1">
    <property type="protein sequence ID" value="SCUD_0001211801-mRNA-1"/>
    <property type="gene ID" value="SCUD_0001211801"/>
</dbReference>
<organism evidence="3">
    <name type="scientific">Schistosoma curassoni</name>
    <dbReference type="NCBI Taxonomy" id="6186"/>
    <lineage>
        <taxon>Eukaryota</taxon>
        <taxon>Metazoa</taxon>
        <taxon>Spiralia</taxon>
        <taxon>Lophotrochozoa</taxon>
        <taxon>Platyhelminthes</taxon>
        <taxon>Trematoda</taxon>
        <taxon>Digenea</taxon>
        <taxon>Strigeidida</taxon>
        <taxon>Schistosomatoidea</taxon>
        <taxon>Schistosomatidae</taxon>
        <taxon>Schistosoma</taxon>
    </lineage>
</organism>
<dbReference type="EMBL" id="UZAK01034875">
    <property type="protein sequence ID" value="VDP47449.1"/>
    <property type="molecule type" value="Genomic_DNA"/>
</dbReference>
<evidence type="ECO:0000313" key="3">
    <source>
        <dbReference type="WBParaSite" id="SCUD_0001211801-mRNA-1"/>
    </source>
</evidence>
<dbReference type="AlphaFoldDB" id="A0A183KAT0"/>
<accession>A0A183KAT0</accession>
<reference evidence="1 2" key="2">
    <citation type="submission" date="2018-11" db="EMBL/GenBank/DDBJ databases">
        <authorList>
            <consortium name="Pathogen Informatics"/>
        </authorList>
    </citation>
    <scope>NUCLEOTIDE SEQUENCE [LARGE SCALE GENOMIC DNA]</scope>
    <source>
        <strain evidence="1">Dakar</strain>
        <strain evidence="2">Dakar, Senegal</strain>
    </source>
</reference>
<evidence type="ECO:0000313" key="1">
    <source>
        <dbReference type="EMBL" id="VDP47449.1"/>
    </source>
</evidence>
<sequence length="54" mass="6008">MRLRSLDDRVCLAIVGVVDRLIGFGECNSESEDNESELSTSELLFVELSNLCET</sequence>
<reference evidence="3" key="1">
    <citation type="submission" date="2016-06" db="UniProtKB">
        <authorList>
            <consortium name="WormBaseParasite"/>
        </authorList>
    </citation>
    <scope>IDENTIFICATION</scope>
</reference>
<dbReference type="Proteomes" id="UP000279833">
    <property type="component" value="Unassembled WGS sequence"/>
</dbReference>
<protein>
    <submittedName>
        <fullName evidence="1 3">Uncharacterized protein</fullName>
    </submittedName>
</protein>
<evidence type="ECO:0000313" key="2">
    <source>
        <dbReference type="Proteomes" id="UP000279833"/>
    </source>
</evidence>
<name>A0A183KAT0_9TREM</name>